<evidence type="ECO:0000259" key="5">
    <source>
        <dbReference type="Pfam" id="PF00155"/>
    </source>
</evidence>
<dbReference type="EMBL" id="JWIR02000037">
    <property type="protein sequence ID" value="KKB39804.1"/>
    <property type="molecule type" value="Genomic_DNA"/>
</dbReference>
<dbReference type="AlphaFoldDB" id="A0A0F5I2B8"/>
<comment type="similarity">
    <text evidence="4">Belongs to the class-I pyridoxal-phosphate-dependent aminotransferase family.</text>
</comment>
<proteinExistence type="inferred from homology"/>
<dbReference type="GO" id="GO:0030170">
    <property type="term" value="F:pyridoxal phosphate binding"/>
    <property type="evidence" value="ECO:0007669"/>
    <property type="project" value="InterPro"/>
</dbReference>
<feature type="domain" description="Aminotransferase class I/classII large" evidence="5">
    <location>
        <begin position="32"/>
        <end position="381"/>
    </location>
</feature>
<dbReference type="Proteomes" id="UP000031563">
    <property type="component" value="Unassembled WGS sequence"/>
</dbReference>
<dbReference type="NCBIfam" id="NF006756">
    <property type="entry name" value="PRK09276.1"/>
    <property type="match status" value="1"/>
</dbReference>
<dbReference type="InterPro" id="IPR015422">
    <property type="entry name" value="PyrdxlP-dep_Trfase_small"/>
</dbReference>
<dbReference type="Pfam" id="PF00155">
    <property type="entry name" value="Aminotran_1_2"/>
    <property type="match status" value="1"/>
</dbReference>
<dbReference type="STRING" id="1221996.QY95_02021"/>
<name>A0A0F5I2B8_BACTR</name>
<reference evidence="6" key="1">
    <citation type="submission" date="2015-02" db="EMBL/GenBank/DDBJ databases">
        <title>Genome Assembly of Bacillaceae bacterium MTCC 8252.</title>
        <authorList>
            <person name="Verma A."/>
            <person name="Khatri I."/>
            <person name="Mual P."/>
            <person name="Subramanian S."/>
            <person name="Krishnamurthi S."/>
        </authorList>
    </citation>
    <scope>NUCLEOTIDE SEQUENCE [LARGE SCALE GENOMIC DNA]</scope>
    <source>
        <strain evidence="6">MTCC 8252</strain>
    </source>
</reference>
<keyword evidence="3 4" id="KW-0808">Transferase</keyword>
<gene>
    <name evidence="6" type="ORF">QY95_02021</name>
</gene>
<dbReference type="RefSeq" id="WP_040036440.1">
    <property type="nucleotide sequence ID" value="NZ_JWIQ02000007.1"/>
</dbReference>
<dbReference type="SUPFAM" id="SSF53383">
    <property type="entry name" value="PLP-dependent transferases"/>
    <property type="match status" value="1"/>
</dbReference>
<dbReference type="InterPro" id="IPR015424">
    <property type="entry name" value="PyrdxlP-dep_Trfase"/>
</dbReference>
<evidence type="ECO:0000256" key="4">
    <source>
        <dbReference type="RuleBase" id="RU000481"/>
    </source>
</evidence>
<dbReference type="PROSITE" id="PS00105">
    <property type="entry name" value="AA_TRANSFER_CLASS_1"/>
    <property type="match status" value="1"/>
</dbReference>
<dbReference type="EC" id="2.6.1.-" evidence="4"/>
<dbReference type="InterPro" id="IPR004838">
    <property type="entry name" value="NHTrfase_class1_PyrdxlP-BS"/>
</dbReference>
<dbReference type="Gene3D" id="3.90.1150.10">
    <property type="entry name" value="Aspartate Aminotransferase, domain 1"/>
    <property type="match status" value="1"/>
</dbReference>
<keyword evidence="7" id="KW-1185">Reference proteome</keyword>
<evidence type="ECO:0000313" key="6">
    <source>
        <dbReference type="EMBL" id="KKB39804.1"/>
    </source>
</evidence>
<dbReference type="InterPro" id="IPR050881">
    <property type="entry name" value="LL-DAP_aminotransferase"/>
</dbReference>
<protein>
    <recommendedName>
        <fullName evidence="4">Aminotransferase</fullName>
        <ecNumber evidence="4">2.6.1.-</ecNumber>
    </recommendedName>
</protein>
<evidence type="ECO:0000256" key="2">
    <source>
        <dbReference type="ARBA" id="ARBA00022576"/>
    </source>
</evidence>
<dbReference type="InterPro" id="IPR015421">
    <property type="entry name" value="PyrdxlP-dep_Trfase_major"/>
</dbReference>
<dbReference type="Gene3D" id="3.40.640.10">
    <property type="entry name" value="Type I PLP-dependent aspartate aminotransferase-like (Major domain)"/>
    <property type="match status" value="1"/>
</dbReference>
<dbReference type="PANTHER" id="PTHR42832:SF3">
    <property type="entry name" value="L-GLUTAMINE--4-(METHYLSULFANYL)-2-OXOBUTANOATE AMINOTRANSFERASE"/>
    <property type="match status" value="1"/>
</dbReference>
<dbReference type="CDD" id="cd00609">
    <property type="entry name" value="AAT_like"/>
    <property type="match status" value="1"/>
</dbReference>
<sequence>MRYRSQRIAQIPPYMFAEFKKKKEKMQQEGVDVIDLGIGDPDLPTPRHIVEKLIDEMAYPENFKYPSFNGCSEFRQAVADFYKRQFDVDLDPDTEVLMLIGSKEGLAHLVPTVIDPGEIVLAPDPGYPPYRMAISLAGGRLYKMPLLEENNFEPQLQEIPLEIASQAKLLLLNYPGNPTSATVEKAFFDEAVSFAKQHEIVIAHDAAYNMVTFGEYKAPSILQAEGAKEAAVEFGSLSKTYSMTGWRIGYAVGNKEVIKALSIYKSNTDTGQFTPIQKAAAYALMGNQDCVQASNAVYEERMQAMVAALRSIGIKAKAARGTFFVWASVPEGYTSAAFADSVLEKTGVIVTPGTAFGESGEGYFRISLSVPTDRLKEAIHRMKKELVINKNREEKSI</sequence>
<accession>A0A0F5I2B8</accession>
<dbReference type="InterPro" id="IPR004839">
    <property type="entry name" value="Aminotransferase_I/II_large"/>
</dbReference>
<comment type="cofactor">
    <cofactor evidence="1 4">
        <name>pyridoxal 5'-phosphate</name>
        <dbReference type="ChEBI" id="CHEBI:597326"/>
    </cofactor>
</comment>
<dbReference type="GO" id="GO:0008483">
    <property type="term" value="F:transaminase activity"/>
    <property type="evidence" value="ECO:0007669"/>
    <property type="project" value="UniProtKB-KW"/>
</dbReference>
<keyword evidence="2 4" id="KW-0032">Aminotransferase</keyword>
<dbReference type="OrthoDB" id="9802328at2"/>
<evidence type="ECO:0000256" key="1">
    <source>
        <dbReference type="ARBA" id="ARBA00001933"/>
    </source>
</evidence>
<evidence type="ECO:0000313" key="7">
    <source>
        <dbReference type="Proteomes" id="UP000031563"/>
    </source>
</evidence>
<comment type="caution">
    <text evidence="6">The sequence shown here is derived from an EMBL/GenBank/DDBJ whole genome shotgun (WGS) entry which is preliminary data.</text>
</comment>
<evidence type="ECO:0000256" key="3">
    <source>
        <dbReference type="ARBA" id="ARBA00022679"/>
    </source>
</evidence>
<dbReference type="PANTHER" id="PTHR42832">
    <property type="entry name" value="AMINO ACID AMINOTRANSFERASE"/>
    <property type="match status" value="1"/>
</dbReference>
<organism evidence="6 7">
    <name type="scientific">Bacillus thermotolerans</name>
    <name type="common">Quasibacillus thermotolerans</name>
    <dbReference type="NCBI Taxonomy" id="1221996"/>
    <lineage>
        <taxon>Bacteria</taxon>
        <taxon>Bacillati</taxon>
        <taxon>Bacillota</taxon>
        <taxon>Bacilli</taxon>
        <taxon>Bacillales</taxon>
        <taxon>Bacillaceae</taxon>
        <taxon>Bacillus</taxon>
    </lineage>
</organism>